<dbReference type="InterPro" id="IPR006109">
    <property type="entry name" value="G3P_DH_NAD-dep_C"/>
</dbReference>
<dbReference type="Gene3D" id="1.10.150.210">
    <property type="entry name" value="Phosphoserine phosphatase, domain 2"/>
    <property type="match status" value="2"/>
</dbReference>
<feature type="signal peptide" evidence="8">
    <location>
        <begin position="1"/>
        <end position="22"/>
    </location>
</feature>
<dbReference type="InterPro" id="IPR013328">
    <property type="entry name" value="6PGD_dom2"/>
</dbReference>
<dbReference type="SUPFAM" id="SSF48179">
    <property type="entry name" value="6-phosphogluconate dehydrogenase C-terminal domain-like"/>
    <property type="match status" value="2"/>
</dbReference>
<dbReference type="Pfam" id="PF00702">
    <property type="entry name" value="Hydrolase"/>
    <property type="match status" value="2"/>
</dbReference>
<dbReference type="CDD" id="cd04309">
    <property type="entry name" value="HAD_PSP_eu"/>
    <property type="match status" value="2"/>
</dbReference>
<dbReference type="InterPro" id="IPR006168">
    <property type="entry name" value="G3P_DH_NAD-dep"/>
</dbReference>
<evidence type="ECO:0000256" key="6">
    <source>
        <dbReference type="RuleBase" id="RU000437"/>
    </source>
</evidence>
<dbReference type="InterPro" id="IPR008927">
    <property type="entry name" value="6-PGluconate_DH-like_C_sf"/>
</dbReference>
<dbReference type="EMBL" id="JAEHOE010000018">
    <property type="protein sequence ID" value="KAG2496539.1"/>
    <property type="molecule type" value="Genomic_DNA"/>
</dbReference>
<dbReference type="Gene3D" id="3.40.50.720">
    <property type="entry name" value="NAD(P)-binding Rossmann-like Domain"/>
    <property type="match status" value="2"/>
</dbReference>
<proteinExistence type="inferred from homology"/>
<dbReference type="GO" id="GO:0042803">
    <property type="term" value="F:protein homodimerization activity"/>
    <property type="evidence" value="ECO:0007669"/>
    <property type="project" value="InterPro"/>
</dbReference>
<dbReference type="Pfam" id="PF07479">
    <property type="entry name" value="NAD_Gly3P_dh_C"/>
    <property type="match status" value="2"/>
</dbReference>
<evidence type="ECO:0000256" key="2">
    <source>
        <dbReference type="ARBA" id="ARBA00023002"/>
    </source>
</evidence>
<dbReference type="Gene3D" id="3.40.50.1000">
    <property type="entry name" value="HAD superfamily/HAD-like"/>
    <property type="match status" value="2"/>
</dbReference>
<comment type="catalytic activity">
    <reaction evidence="5 7">
        <text>sn-glycerol 3-phosphate + NAD(+) = dihydroxyacetone phosphate + NADH + H(+)</text>
        <dbReference type="Rhea" id="RHEA:11092"/>
        <dbReference type="ChEBI" id="CHEBI:15378"/>
        <dbReference type="ChEBI" id="CHEBI:57540"/>
        <dbReference type="ChEBI" id="CHEBI:57597"/>
        <dbReference type="ChEBI" id="CHEBI:57642"/>
        <dbReference type="ChEBI" id="CHEBI:57945"/>
        <dbReference type="EC" id="1.1.1.8"/>
    </reaction>
</comment>
<dbReference type="GO" id="GO:0141152">
    <property type="term" value="F:glycerol-3-phosphate dehydrogenase (NAD+) activity"/>
    <property type="evidence" value="ECO:0007669"/>
    <property type="project" value="UniProtKB-UniRule"/>
</dbReference>
<dbReference type="EC" id="1.1.1.8" evidence="7"/>
<feature type="chain" id="PRO_5032760058" description="Glycerol-3-phosphate dehydrogenase [NAD(+)]" evidence="8">
    <location>
        <begin position="23"/>
        <end position="1643"/>
    </location>
</feature>
<dbReference type="PRINTS" id="PR00077">
    <property type="entry name" value="GPDHDRGNASE"/>
</dbReference>
<evidence type="ECO:0000256" key="5">
    <source>
        <dbReference type="ARBA" id="ARBA00048683"/>
    </source>
</evidence>
<keyword evidence="4" id="KW-1015">Disulfide bond</keyword>
<dbReference type="GO" id="GO:0005829">
    <property type="term" value="C:cytosol"/>
    <property type="evidence" value="ECO:0007669"/>
    <property type="project" value="TreeGrafter"/>
</dbReference>
<dbReference type="Proteomes" id="UP000612055">
    <property type="component" value="Unassembled WGS sequence"/>
</dbReference>
<evidence type="ECO:0000256" key="7">
    <source>
        <dbReference type="RuleBase" id="RU361243"/>
    </source>
</evidence>
<keyword evidence="2 6" id="KW-0560">Oxidoreductase</keyword>
<comment type="caution">
    <text evidence="10">The sequence shown here is derived from an EMBL/GenBank/DDBJ whole genome shotgun (WGS) entry which is preliminary data.</text>
</comment>
<evidence type="ECO:0000313" key="11">
    <source>
        <dbReference type="Proteomes" id="UP000612055"/>
    </source>
</evidence>
<dbReference type="InterPro" id="IPR036412">
    <property type="entry name" value="HAD-like_sf"/>
</dbReference>
<gene>
    <name evidence="10" type="ORF">HYH03_005362</name>
</gene>
<dbReference type="SFLD" id="SFLDS00003">
    <property type="entry name" value="Haloacid_Dehalogenase"/>
    <property type="match status" value="2"/>
</dbReference>
<reference evidence="10" key="1">
    <citation type="journal article" date="2020" name="bioRxiv">
        <title>Comparative genomics of Chlamydomonas.</title>
        <authorList>
            <person name="Craig R.J."/>
            <person name="Hasan A.R."/>
            <person name="Ness R.W."/>
            <person name="Keightley P.D."/>
        </authorList>
    </citation>
    <scope>NUCLEOTIDE SEQUENCE</scope>
    <source>
        <strain evidence="10">CCAP 11/70</strain>
    </source>
</reference>
<dbReference type="SUPFAM" id="SSF51735">
    <property type="entry name" value="NAD(P)-binding Rossmann-fold domains"/>
    <property type="match status" value="2"/>
</dbReference>
<evidence type="ECO:0000256" key="1">
    <source>
        <dbReference type="ARBA" id="ARBA00011009"/>
    </source>
</evidence>
<dbReference type="Pfam" id="PF01210">
    <property type="entry name" value="NAD_Gly3P_dh_N"/>
    <property type="match status" value="2"/>
</dbReference>
<accession>A0A836C2F5</accession>
<dbReference type="OrthoDB" id="27226at2759"/>
<protein>
    <recommendedName>
        <fullName evidence="7">Glycerol-3-phosphate dehydrogenase [NAD(+)]</fullName>
        <ecNumber evidence="7">1.1.1.8</ecNumber>
    </recommendedName>
</protein>
<keyword evidence="8" id="KW-0732">Signal</keyword>
<dbReference type="InterPro" id="IPR017751">
    <property type="entry name" value="G3P_DH_NAD-dep_euk"/>
</dbReference>
<dbReference type="SFLD" id="SFLDG01136">
    <property type="entry name" value="C1.6:_Phosphoserine_Phosphatas"/>
    <property type="match status" value="2"/>
</dbReference>
<dbReference type="GO" id="GO:0051287">
    <property type="term" value="F:NAD binding"/>
    <property type="evidence" value="ECO:0007669"/>
    <property type="project" value="UniProtKB-UniRule"/>
</dbReference>
<keyword evidence="11" id="KW-1185">Reference proteome</keyword>
<dbReference type="FunFam" id="1.10.1040.10:FF:000004">
    <property type="entry name" value="Glycerol-3-phosphate dehydrogenase [NAD(+)]"/>
    <property type="match status" value="2"/>
</dbReference>
<dbReference type="GO" id="GO:0016020">
    <property type="term" value="C:membrane"/>
    <property type="evidence" value="ECO:0007669"/>
    <property type="project" value="InterPro"/>
</dbReference>
<dbReference type="PANTHER" id="PTHR11728">
    <property type="entry name" value="GLYCEROL-3-PHOSPHATE DEHYDROGENASE"/>
    <property type="match status" value="1"/>
</dbReference>
<evidence type="ECO:0000256" key="8">
    <source>
        <dbReference type="SAM" id="SignalP"/>
    </source>
</evidence>
<dbReference type="PANTHER" id="PTHR11728:SF8">
    <property type="entry name" value="GLYCEROL-3-PHOSPHATE DEHYDROGENASE [NAD(+)]-RELATED"/>
    <property type="match status" value="1"/>
</dbReference>
<dbReference type="GO" id="GO:0005975">
    <property type="term" value="P:carbohydrate metabolic process"/>
    <property type="evidence" value="ECO:0007669"/>
    <property type="project" value="InterPro"/>
</dbReference>
<dbReference type="SUPFAM" id="SSF56487">
    <property type="entry name" value="SRCR-like"/>
    <property type="match status" value="1"/>
</dbReference>
<dbReference type="Gene3D" id="1.10.1040.10">
    <property type="entry name" value="N-(1-d-carboxylethyl)-l-norvaline Dehydrogenase, domain 2"/>
    <property type="match status" value="2"/>
</dbReference>
<dbReference type="InterPro" id="IPR036291">
    <property type="entry name" value="NAD(P)-bd_dom_sf"/>
</dbReference>
<dbReference type="NCBIfam" id="TIGR03376">
    <property type="entry name" value="glycerol3P_DH"/>
    <property type="match status" value="2"/>
</dbReference>
<dbReference type="PROSITE" id="PS00957">
    <property type="entry name" value="NAD_G3PDH"/>
    <property type="match status" value="2"/>
</dbReference>
<dbReference type="PROSITE" id="PS50287">
    <property type="entry name" value="SRCR_2"/>
    <property type="match status" value="1"/>
</dbReference>
<name>A0A836C2F5_9CHLO</name>
<feature type="domain" description="SRCR" evidence="9">
    <location>
        <begin position="33"/>
        <end position="117"/>
    </location>
</feature>
<dbReference type="InterPro" id="IPR023214">
    <property type="entry name" value="HAD_sf"/>
</dbReference>
<evidence type="ECO:0000256" key="4">
    <source>
        <dbReference type="ARBA" id="ARBA00023157"/>
    </source>
</evidence>
<organism evidence="10 11">
    <name type="scientific">Edaphochlamys debaryana</name>
    <dbReference type="NCBI Taxonomy" id="47281"/>
    <lineage>
        <taxon>Eukaryota</taxon>
        <taxon>Viridiplantae</taxon>
        <taxon>Chlorophyta</taxon>
        <taxon>core chlorophytes</taxon>
        <taxon>Chlorophyceae</taxon>
        <taxon>CS clade</taxon>
        <taxon>Chlamydomonadales</taxon>
        <taxon>Chlamydomonadales incertae sedis</taxon>
        <taxon>Edaphochlamys</taxon>
    </lineage>
</organism>
<dbReference type="InterPro" id="IPR001190">
    <property type="entry name" value="SRCR"/>
</dbReference>
<dbReference type="SUPFAM" id="SSF56784">
    <property type="entry name" value="HAD-like"/>
    <property type="match status" value="2"/>
</dbReference>
<dbReference type="Gene3D" id="3.10.250.10">
    <property type="entry name" value="SRCR-like domain"/>
    <property type="match status" value="1"/>
</dbReference>
<dbReference type="InterPro" id="IPR036772">
    <property type="entry name" value="SRCR-like_dom_sf"/>
</dbReference>
<dbReference type="GO" id="GO:0046168">
    <property type="term" value="P:glycerol-3-phosphate catabolic process"/>
    <property type="evidence" value="ECO:0007669"/>
    <property type="project" value="UniProtKB-UniRule"/>
</dbReference>
<comment type="similarity">
    <text evidence="1 6">Belongs to the NAD-dependent glycerol-3-phosphate dehydrogenase family.</text>
</comment>
<sequence length="1643" mass="177343">MPWKTASLVVALVVFLAGQATATSKKQPSAYKIRLTNGPLRSKGRVELYPAQSSSLSTTGWTAWCDADFTAEDAQLVCQLMGYLTGRKFYSPNVTYPPADLPSRVVTHVDCTKLEDNGEVDIDLSAEARSGRQLRDLDQFGEYDPVLRGGMPRRTTLQKRVGQANATDCRVTVTYACRAPGNLAGVECFNKPRMGKSPPMIPFPPSPPPPPPSKAGFIRFYGKAQGLSALAGRIEPNLCLEAPGNSCPYGRAELLVADPGDPSKRVWAPLCGFNPNTSKAYTDGVSTHVCHMAANYPAIKARSRSVRASSAPYGYALPSGESPNGGPWFNPALIRAWAHLPEPTVGSLYTPARLMQDSAGFVVSDKPCPNGLFAVASSAPGTVETISLSEVLRKPPSDEALSLWRSADAVCFDVDCTITVNDGLDLLAEFMGCKEEVEELTNKAMDGVMPLNTSLEERLNLINCSPSDLRAFLKAHPPASRLAPGVRELIRTLQKRGVDIYLISGGFREILIPIATYLGIPKNRIYANRMNWQWDDETGEPTKLVGFDVSQPTAHNQGKPQAIARIRESNPYTTVVMVGDGITDLEAVQASGGADLFIGYGGVVARPAVAEQAEWYTCDYSSLVSALSCYKVAVIGSGAWACAATRMIAQNTVGQGETASEFADEVRIWARSQHEAINETGENPVHFPGISLGPNVRAVASVEEAVADADLLVFCVPHQYVQRVCKQLLGKVKPGAKAISLTKGMRVTREGPQLISQMVRRSLGIDCCVLMGANIAEDVGAEQVSEAVIGYSDLESGEVFAKLFERPYFRVSLLPDPMGAELCGTLKNIVALGAGMVDGLGLGPNSKAAIIRQGLKEMRGFAQALFPSAVRDDTFLESCGVGDLVATCIGGRNRRVAEEWTRATLSGSPRSWSDLEADLLKGQRLQVGEQGVSTSNEVQEVLAARNWEQRFPLFTTINRIVNGHLPPSSVLDYKEGSRAPLVEEEEPLVLPRRNAGVVHWLQPLAAVAAATGFGNWDLSEVLRKPPSDEALSLWRSADAVCFDVDCTITVNDGLDLLAEFMGCKEEVEELTNKAMDGVMPLNTSLEERLNLINCSPSDLRAFLKAHPPASRLAPGVRELIRTLQKRGVDIYLISGGFREILIPIASYLGIPMSRVFANRMNWQWDDETGEPTKLVGFDVSQLTAHNQGKPQAIARIRESNPYTTVVMVGDGITDLEAVQVSGGADLFIGYGGVVARPAVAEQAEWYTCDYSSLVSALSCYKVAVIGSGAWACAATRMIAQNTVGQGETASEFADEVRIWARSQHEAINETGENPVHFPGISLGPNVRAVASVEEAVADADLLVFCMPHQYVQRVCKQLLGKVKPGAKAISLTKGMRVTREGPQLISQMVRRSLGIDCCVLMGANIAEDVGAEQVSEAVIGYSDLESGEVFAKLFERPYFRVSLLPDPMGAELCGTLKNIVALGAGMVDGLDLGPNSKAAIIRQGLKEMRGFAKALFPSAVRDDTFLESCGVGDLVATCIGGRNRRVAEEWTRAALSGSPRSWSDLETDLLKGQKLQGVSTSNEVQEVLAARNWEQRFPLFTTINRIVNGHLPPSSVLDYKEGSRAPLVEEEEPLVLPRRNGGVAHWLQPLAAVAAATGFGNWE</sequence>
<dbReference type="InterPro" id="IPR011128">
    <property type="entry name" value="G3P_DH_NAD-dep_N"/>
</dbReference>
<evidence type="ECO:0000259" key="9">
    <source>
        <dbReference type="PROSITE" id="PS50287"/>
    </source>
</evidence>
<keyword evidence="3 6" id="KW-0520">NAD</keyword>
<dbReference type="NCBIfam" id="TIGR01488">
    <property type="entry name" value="HAD-SF-IB"/>
    <property type="match status" value="2"/>
</dbReference>
<evidence type="ECO:0000313" key="10">
    <source>
        <dbReference type="EMBL" id="KAG2496539.1"/>
    </source>
</evidence>
<evidence type="ECO:0000256" key="3">
    <source>
        <dbReference type="ARBA" id="ARBA00023027"/>
    </source>
</evidence>